<sequence>MGTENSVRTYLFKIVENVFNTFVARSQKKGGPIREDPSKGEEPFKGEDPLKGENPAKSTKLGLIKSEREYFPIFGTLIGFYFDSGRIVRFDEVLAVFLASFLHVQPPQTFASGPFTTYSL</sequence>
<protein>
    <submittedName>
        <fullName evidence="2">Uncharacterized protein</fullName>
    </submittedName>
</protein>
<proteinExistence type="predicted"/>
<reference evidence="2" key="2">
    <citation type="submission" date="2016-05" db="EMBL/GenBank/DDBJ databases">
        <authorList>
            <person name="Lavstsen T."/>
            <person name="Jespersen J.S."/>
        </authorList>
    </citation>
    <scope>NUCLEOTIDE SEQUENCE [LARGE SCALE GENOMIC DNA]</scope>
</reference>
<evidence type="ECO:0000313" key="3">
    <source>
        <dbReference type="EMBL" id="SBT31745.1"/>
    </source>
</evidence>
<reference evidence="4 5" key="1">
    <citation type="submission" date="2016-05" db="EMBL/GenBank/DDBJ databases">
        <authorList>
            <person name="Naeem Raeece"/>
        </authorList>
    </citation>
    <scope>NUCLEOTIDE SEQUENCE [LARGE SCALE GENOMIC DNA]</scope>
</reference>
<name>A0A1A8YIL5_PLAOA</name>
<dbReference type="AlphaFoldDB" id="A0A1A8YIL5"/>
<dbReference type="EMBL" id="FLRD01000011">
    <property type="protein sequence ID" value="SBT31141.1"/>
    <property type="molecule type" value="Genomic_DNA"/>
</dbReference>
<dbReference type="Proteomes" id="UP000078555">
    <property type="component" value="Unassembled WGS sequence"/>
</dbReference>
<keyword evidence="5" id="KW-1185">Reference proteome</keyword>
<evidence type="ECO:0000313" key="2">
    <source>
        <dbReference type="EMBL" id="SBT31141.1"/>
    </source>
</evidence>
<evidence type="ECO:0000256" key="1">
    <source>
        <dbReference type="SAM" id="MobiDB-lite"/>
    </source>
</evidence>
<evidence type="ECO:0000313" key="4">
    <source>
        <dbReference type="Proteomes" id="UP000078550"/>
    </source>
</evidence>
<evidence type="ECO:0000313" key="5">
    <source>
        <dbReference type="Proteomes" id="UP000078555"/>
    </source>
</evidence>
<accession>A0A1A8YIL5</accession>
<organism evidence="2 5">
    <name type="scientific">Plasmodium ovale wallikeri</name>
    <dbReference type="NCBI Taxonomy" id="864142"/>
    <lineage>
        <taxon>Eukaryota</taxon>
        <taxon>Sar</taxon>
        <taxon>Alveolata</taxon>
        <taxon>Apicomplexa</taxon>
        <taxon>Aconoidasida</taxon>
        <taxon>Haemosporida</taxon>
        <taxon>Plasmodiidae</taxon>
        <taxon>Plasmodium</taxon>
        <taxon>Plasmodium (Plasmodium)</taxon>
    </lineage>
</organism>
<feature type="compositionally biased region" description="Basic and acidic residues" evidence="1">
    <location>
        <begin position="32"/>
        <end position="51"/>
    </location>
</feature>
<dbReference type="Proteomes" id="UP000078550">
    <property type="component" value="Unassembled WGS sequence"/>
</dbReference>
<gene>
    <name evidence="2" type="ORF">POVWA1_005710</name>
    <name evidence="3" type="ORF">POVWA2_005800</name>
</gene>
<dbReference type="EMBL" id="FLRE01000024">
    <property type="protein sequence ID" value="SBT31745.1"/>
    <property type="molecule type" value="Genomic_DNA"/>
</dbReference>
<feature type="region of interest" description="Disordered" evidence="1">
    <location>
        <begin position="27"/>
        <end position="57"/>
    </location>
</feature>